<evidence type="ECO:0000256" key="1">
    <source>
        <dbReference type="ARBA" id="ARBA00023002"/>
    </source>
</evidence>
<accession>A0A5B8RE75</accession>
<dbReference type="GO" id="GO:0051287">
    <property type="term" value="F:NAD binding"/>
    <property type="evidence" value="ECO:0007669"/>
    <property type="project" value="InterPro"/>
</dbReference>
<organism evidence="4">
    <name type="scientific">uncultured organism</name>
    <dbReference type="NCBI Taxonomy" id="155900"/>
    <lineage>
        <taxon>unclassified sequences</taxon>
        <taxon>environmental samples</taxon>
    </lineage>
</organism>
<dbReference type="PANTHER" id="PTHR43333">
    <property type="entry name" value="2-HACID_DH_C DOMAIN-CONTAINING PROTEIN"/>
    <property type="match status" value="1"/>
</dbReference>
<evidence type="ECO:0000256" key="2">
    <source>
        <dbReference type="ARBA" id="ARBA00023027"/>
    </source>
</evidence>
<evidence type="ECO:0000259" key="3">
    <source>
        <dbReference type="Pfam" id="PF02826"/>
    </source>
</evidence>
<keyword evidence="2" id="KW-0520">NAD</keyword>
<feature type="domain" description="D-isomer specific 2-hydroxyacid dehydrogenase NAD-binding" evidence="3">
    <location>
        <begin position="105"/>
        <end position="277"/>
    </location>
</feature>
<dbReference type="SUPFAM" id="SSF52283">
    <property type="entry name" value="Formate/glycerate dehydrogenase catalytic domain-like"/>
    <property type="match status" value="1"/>
</dbReference>
<protein>
    <submittedName>
        <fullName evidence="4">Glyoxylate/hydroxypyruvate reductase A</fullName>
        <ecNumber evidence="4">1.1.1.79</ecNumber>
    </submittedName>
</protein>
<dbReference type="Gene3D" id="3.40.50.720">
    <property type="entry name" value="NAD(P)-binding Rossmann-like Domain"/>
    <property type="match status" value="2"/>
</dbReference>
<dbReference type="InterPro" id="IPR006140">
    <property type="entry name" value="D-isomer_DH_NAD-bd"/>
</dbReference>
<dbReference type="EMBL" id="MN079230">
    <property type="protein sequence ID" value="QEA07329.1"/>
    <property type="molecule type" value="Genomic_DNA"/>
</dbReference>
<gene>
    <name evidence="4" type="primary">ghrA_1</name>
    <name evidence="4" type="ORF">KBTEX_03678</name>
</gene>
<name>A0A5B8RE75_9ZZZZ</name>
<dbReference type="Pfam" id="PF02826">
    <property type="entry name" value="2-Hacid_dh_C"/>
    <property type="match status" value="1"/>
</dbReference>
<keyword evidence="4" id="KW-0670">Pyruvate</keyword>
<dbReference type="PANTHER" id="PTHR43333:SF1">
    <property type="entry name" value="D-ISOMER SPECIFIC 2-HYDROXYACID DEHYDROGENASE NAD-BINDING DOMAIN-CONTAINING PROTEIN"/>
    <property type="match status" value="1"/>
</dbReference>
<dbReference type="EC" id="1.1.1.79" evidence="4"/>
<evidence type="ECO:0000313" key="4">
    <source>
        <dbReference type="EMBL" id="QEA07329.1"/>
    </source>
</evidence>
<sequence length="312" mass="34420">MNRALILSEDADVYHDLLRDTELPGLTLHVATDADKGRALAPECDIILGKPALVAQVLDTAERLSWVQSTFAGVDALLEDGLPRGYTLTGVKDVFGPLMSEYVLGWLIALERQFFALREQQRGHVWAERQYRGLGGRTMGIAGLGSIGQHIAGTANHFGLDVIGYKRRASDVPGVRRVYAGDEWDRFLEGLDYLVLTLPDTPETHHLVDAAALERLPAHAWVVNVGRGPLIDSDALAGALRDGRIAGAVLDVFETEPLPADSPLWDLENCYVTPHVAAESFPEDIVEIFRRNYARYRDGEALDYVIDFARGY</sequence>
<dbReference type="AlphaFoldDB" id="A0A5B8RE75"/>
<keyword evidence="1 4" id="KW-0560">Oxidoreductase</keyword>
<dbReference type="FunFam" id="3.40.50.720:FF:000363">
    <property type="entry name" value="D-isomer specific 2-hydroxyacid dehydrogenase"/>
    <property type="match status" value="1"/>
</dbReference>
<dbReference type="CDD" id="cd05300">
    <property type="entry name" value="2-Hacid_dh_1"/>
    <property type="match status" value="1"/>
</dbReference>
<dbReference type="GO" id="GO:0030267">
    <property type="term" value="F:glyoxylate reductase (NADPH) activity"/>
    <property type="evidence" value="ECO:0007669"/>
    <property type="project" value="UniProtKB-EC"/>
</dbReference>
<proteinExistence type="predicted"/>
<dbReference type="SUPFAM" id="SSF51735">
    <property type="entry name" value="NAD(P)-binding Rossmann-fold domains"/>
    <property type="match status" value="1"/>
</dbReference>
<dbReference type="InterPro" id="IPR036291">
    <property type="entry name" value="NAD(P)-bd_dom_sf"/>
</dbReference>
<reference evidence="4" key="1">
    <citation type="submission" date="2019-06" db="EMBL/GenBank/DDBJ databases">
        <authorList>
            <person name="Murdoch R.W."/>
            <person name="Fathepure B."/>
        </authorList>
    </citation>
    <scope>NUCLEOTIDE SEQUENCE</scope>
</reference>